<proteinExistence type="predicted"/>
<dbReference type="SUPFAM" id="SSF46626">
    <property type="entry name" value="Cytochrome c"/>
    <property type="match status" value="1"/>
</dbReference>
<keyword evidence="3 4" id="KW-0408">Iron</keyword>
<comment type="caution">
    <text evidence="7">The sequence shown here is derived from an EMBL/GenBank/DDBJ whole genome shotgun (WGS) entry which is preliminary data.</text>
</comment>
<protein>
    <submittedName>
        <fullName evidence="7">Cytochrome c</fullName>
    </submittedName>
</protein>
<evidence type="ECO:0000256" key="2">
    <source>
        <dbReference type="ARBA" id="ARBA00022723"/>
    </source>
</evidence>
<keyword evidence="5" id="KW-0472">Membrane</keyword>
<dbReference type="InterPro" id="IPR036909">
    <property type="entry name" value="Cyt_c-like_dom_sf"/>
</dbReference>
<organism evidence="7 8">
    <name type="scientific">Candidatus Nitronereus thalassa</name>
    <dbReference type="NCBI Taxonomy" id="3020898"/>
    <lineage>
        <taxon>Bacteria</taxon>
        <taxon>Pseudomonadati</taxon>
        <taxon>Nitrospirota</taxon>
        <taxon>Nitrospiria</taxon>
        <taxon>Nitrospirales</taxon>
        <taxon>Nitrospiraceae</taxon>
        <taxon>Candidatus Nitronereus</taxon>
    </lineage>
</organism>
<feature type="transmembrane region" description="Helical" evidence="5">
    <location>
        <begin position="74"/>
        <end position="94"/>
    </location>
</feature>
<dbReference type="Gene3D" id="1.10.760.10">
    <property type="entry name" value="Cytochrome c-like domain"/>
    <property type="match status" value="1"/>
</dbReference>
<dbReference type="PROSITE" id="PS51007">
    <property type="entry name" value="CYTC"/>
    <property type="match status" value="1"/>
</dbReference>
<keyword evidence="5" id="KW-1133">Transmembrane helix</keyword>
<keyword evidence="2 4" id="KW-0479">Metal-binding</keyword>
<dbReference type="RefSeq" id="WP_313834129.1">
    <property type="nucleotide sequence ID" value="NZ_JAQOUE010000001.1"/>
</dbReference>
<reference evidence="7 8" key="1">
    <citation type="journal article" date="2023" name="ISME J.">
        <title>Cultivation and genomic characterization of novel and ubiquitous marine nitrite-oxidizing bacteria from the Nitrospirales.</title>
        <authorList>
            <person name="Mueller A.J."/>
            <person name="Daebeler A."/>
            <person name="Herbold C.W."/>
            <person name="Kirkegaard R.H."/>
            <person name="Daims H."/>
        </authorList>
    </citation>
    <scope>NUCLEOTIDE SEQUENCE [LARGE SCALE GENOMIC DNA]</scope>
    <source>
        <strain evidence="7 8">EB</strain>
    </source>
</reference>
<keyword evidence="1 4" id="KW-0349">Heme</keyword>
<keyword evidence="5" id="KW-0812">Transmembrane</keyword>
<name>A0ABU3KAW7_9BACT</name>
<feature type="domain" description="Cytochrome c" evidence="6">
    <location>
        <begin position="133"/>
        <end position="230"/>
    </location>
</feature>
<feature type="transmembrane region" description="Helical" evidence="5">
    <location>
        <begin position="6"/>
        <end position="23"/>
    </location>
</feature>
<dbReference type="Pfam" id="PF13442">
    <property type="entry name" value="Cytochrome_CBB3"/>
    <property type="match status" value="1"/>
</dbReference>
<evidence type="ECO:0000256" key="4">
    <source>
        <dbReference type="PROSITE-ProRule" id="PRU00433"/>
    </source>
</evidence>
<keyword evidence="8" id="KW-1185">Reference proteome</keyword>
<evidence type="ECO:0000256" key="5">
    <source>
        <dbReference type="SAM" id="Phobius"/>
    </source>
</evidence>
<dbReference type="InterPro" id="IPR009056">
    <property type="entry name" value="Cyt_c-like_dom"/>
</dbReference>
<evidence type="ECO:0000313" key="8">
    <source>
        <dbReference type="Proteomes" id="UP001250932"/>
    </source>
</evidence>
<evidence type="ECO:0000313" key="7">
    <source>
        <dbReference type="EMBL" id="MDT7043563.1"/>
    </source>
</evidence>
<feature type="transmembrane region" description="Helical" evidence="5">
    <location>
        <begin position="35"/>
        <end position="54"/>
    </location>
</feature>
<evidence type="ECO:0000259" key="6">
    <source>
        <dbReference type="PROSITE" id="PS51007"/>
    </source>
</evidence>
<evidence type="ECO:0000256" key="3">
    <source>
        <dbReference type="ARBA" id="ARBA00023004"/>
    </source>
</evidence>
<dbReference type="EMBL" id="JAQOUE010000001">
    <property type="protein sequence ID" value="MDT7043563.1"/>
    <property type="molecule type" value="Genomic_DNA"/>
</dbReference>
<sequence length="241" mass="26351">MKSPLAKAGILLVGMYVFLKFILPLMTAPLPASLIFLYLALTFAASAIFFTMSGDGLDEFMGPVGRFLTGEGQTGIANTARILVFLVFPLLVGWQTYTKLAPSDQPPAENRTIHPAPPGEFVGLANPFPKTEENIMMGKGLYAAFCSPCHGANFDGKGPAAPGFNPPPANFSDPGTIAQLQEAYLFWRIKKGGVGLPIEGMPWKSAMPRWEVELPDDWIWKIIMGEYDGAHQSPRTWEEEE</sequence>
<gene>
    <name evidence="7" type="ORF">PPG34_14490</name>
</gene>
<evidence type="ECO:0000256" key="1">
    <source>
        <dbReference type="ARBA" id="ARBA00022617"/>
    </source>
</evidence>
<dbReference type="Proteomes" id="UP001250932">
    <property type="component" value="Unassembled WGS sequence"/>
</dbReference>
<accession>A0ABU3KAW7</accession>